<organism evidence="4 5">
    <name type="scientific">Pseudomonas putida</name>
    <name type="common">Arthrobacter siderocapsulatus</name>
    <dbReference type="NCBI Taxonomy" id="303"/>
    <lineage>
        <taxon>Bacteria</taxon>
        <taxon>Pseudomonadati</taxon>
        <taxon>Pseudomonadota</taxon>
        <taxon>Gammaproteobacteria</taxon>
        <taxon>Pseudomonadales</taxon>
        <taxon>Pseudomonadaceae</taxon>
        <taxon>Pseudomonas</taxon>
    </lineage>
</organism>
<sequence length="275" mass="30954">MVNKLLFATALLAAGHTMAAETAPRTSVIEADPQVIGTAPLVPESDGFIDPLRELKFNPGLDQREFERSTLEALNVYDPLESINRRVYHFNYRLDQWVLLPLVSGYQYVTPRFVRTGVSNFFNNLSDVPNLFNSVLQLKAKRSAEITARLMFNTLIGVGGLWDPATSMGLPRQSEDFGQTLGFYGVPEGPYLMLPVLGPSNLRDTTGLVVDYAGEQAINYLNVAETSTDHPEIFALRVVDKRYTTNFRYGQLNSPFEYEKVRYVYTQARKLQIAE</sequence>
<evidence type="ECO:0000313" key="4">
    <source>
        <dbReference type="EMBL" id="KAF0254229.1"/>
    </source>
</evidence>
<dbReference type="PANTHER" id="PTHR30035:SF3">
    <property type="entry name" value="INTERMEMBRANE PHOSPHOLIPID TRANSPORT SYSTEM LIPOPROTEIN MLAA"/>
    <property type="match status" value="1"/>
</dbReference>
<evidence type="ECO:0000256" key="2">
    <source>
        <dbReference type="ARBA" id="ARBA00022729"/>
    </source>
</evidence>
<dbReference type="GO" id="GO:0120010">
    <property type="term" value="P:intermembrane phospholipid transfer"/>
    <property type="evidence" value="ECO:0007669"/>
    <property type="project" value="TreeGrafter"/>
</dbReference>
<feature type="signal peptide" evidence="3">
    <location>
        <begin position="1"/>
        <end position="19"/>
    </location>
</feature>
<proteinExistence type="inferred from homology"/>
<gene>
    <name evidence="4" type="ORF">GN299_14225</name>
</gene>
<dbReference type="PRINTS" id="PR01805">
    <property type="entry name" value="VACJLIPOPROT"/>
</dbReference>
<dbReference type="GO" id="GO:0016020">
    <property type="term" value="C:membrane"/>
    <property type="evidence" value="ECO:0007669"/>
    <property type="project" value="InterPro"/>
</dbReference>
<dbReference type="AlphaFoldDB" id="A0A7V8EGI6"/>
<reference evidence="4 5" key="1">
    <citation type="submission" date="2019-12" db="EMBL/GenBank/DDBJ databases">
        <authorList>
            <person name="Woiski C."/>
        </authorList>
    </citation>
    <scope>NUCLEOTIDE SEQUENCE [LARGE SCALE GENOMIC DNA]</scope>
    <source>
        <strain evidence="4 5">BOE100</strain>
    </source>
</reference>
<evidence type="ECO:0000256" key="3">
    <source>
        <dbReference type="SAM" id="SignalP"/>
    </source>
</evidence>
<dbReference type="Proteomes" id="UP000442695">
    <property type="component" value="Unassembled WGS sequence"/>
</dbReference>
<comment type="caution">
    <text evidence="4">The sequence shown here is derived from an EMBL/GenBank/DDBJ whole genome shotgun (WGS) entry which is preliminary data.</text>
</comment>
<evidence type="ECO:0000256" key="1">
    <source>
        <dbReference type="ARBA" id="ARBA00010634"/>
    </source>
</evidence>
<keyword evidence="2 3" id="KW-0732">Signal</keyword>
<protein>
    <submittedName>
        <fullName evidence="4">VacJ family lipoprotein</fullName>
    </submittedName>
</protein>
<dbReference type="EMBL" id="WOWR01000016">
    <property type="protein sequence ID" value="KAF0254229.1"/>
    <property type="molecule type" value="Genomic_DNA"/>
</dbReference>
<keyword evidence="4" id="KW-0449">Lipoprotein</keyword>
<dbReference type="Pfam" id="PF04333">
    <property type="entry name" value="MlaA"/>
    <property type="match status" value="1"/>
</dbReference>
<dbReference type="PANTHER" id="PTHR30035">
    <property type="entry name" value="LIPOPROTEIN VACJ-RELATED"/>
    <property type="match status" value="1"/>
</dbReference>
<comment type="similarity">
    <text evidence="1">Belongs to the MlaA family.</text>
</comment>
<feature type="chain" id="PRO_5031533967" evidence="3">
    <location>
        <begin position="20"/>
        <end position="275"/>
    </location>
</feature>
<evidence type="ECO:0000313" key="5">
    <source>
        <dbReference type="Proteomes" id="UP000442695"/>
    </source>
</evidence>
<name>A0A7V8EGI6_PSEPU</name>
<dbReference type="RefSeq" id="WP_156859085.1">
    <property type="nucleotide sequence ID" value="NZ_WOWR01000016.1"/>
</dbReference>
<dbReference type="InterPro" id="IPR007428">
    <property type="entry name" value="MlaA"/>
</dbReference>
<accession>A0A7V8EGI6</accession>